<dbReference type="PROSITE" id="PS50887">
    <property type="entry name" value="GGDEF"/>
    <property type="match status" value="1"/>
</dbReference>
<dbReference type="Pfam" id="PF00990">
    <property type="entry name" value="GGDEF"/>
    <property type="match status" value="1"/>
</dbReference>
<feature type="domain" description="GGDEF" evidence="3">
    <location>
        <begin position="322"/>
        <end position="455"/>
    </location>
</feature>
<dbReference type="InterPro" id="IPR052163">
    <property type="entry name" value="DGC-Regulatory_Protein"/>
</dbReference>
<dbReference type="PANTHER" id="PTHR46663">
    <property type="entry name" value="DIGUANYLATE CYCLASE DGCT-RELATED"/>
    <property type="match status" value="1"/>
</dbReference>
<keyword evidence="1" id="KW-0812">Transmembrane</keyword>
<protein>
    <submittedName>
        <fullName evidence="4">Sensor domain-containing diguanylate cyclase</fullName>
    </submittedName>
</protein>
<dbReference type="EMBL" id="CP076642">
    <property type="protein sequence ID" value="QXO16525.1"/>
    <property type="molecule type" value="Genomic_DNA"/>
</dbReference>
<evidence type="ECO:0000256" key="1">
    <source>
        <dbReference type="SAM" id="Phobius"/>
    </source>
</evidence>
<reference evidence="4" key="1">
    <citation type="submission" date="2021-06" db="EMBL/GenBank/DDBJ databases">
        <title>Vibrio nov. sp., novel gut bacterium isolated from Yellow Sea oyster.</title>
        <authorList>
            <person name="Muhammad N."/>
            <person name="Nguyen T.H."/>
            <person name="Lee Y.-J."/>
            <person name="Ko J."/>
            <person name="Kim S.-G."/>
        </authorList>
    </citation>
    <scope>NUCLEOTIDE SEQUENCE</scope>
    <source>
        <strain evidence="4">OG9-811</strain>
    </source>
</reference>
<accession>A0A975U7B8</accession>
<evidence type="ECO:0000313" key="5">
    <source>
        <dbReference type="Proteomes" id="UP000694232"/>
    </source>
</evidence>
<feature type="transmembrane region" description="Helical" evidence="1">
    <location>
        <begin position="263"/>
        <end position="283"/>
    </location>
</feature>
<dbReference type="NCBIfam" id="TIGR00254">
    <property type="entry name" value="GGDEF"/>
    <property type="match status" value="1"/>
</dbReference>
<keyword evidence="1" id="KW-0472">Membrane</keyword>
<organism evidence="4 5">
    <name type="scientific">Vibrio ostreae</name>
    <dbReference type="NCBI Taxonomy" id="2841925"/>
    <lineage>
        <taxon>Bacteria</taxon>
        <taxon>Pseudomonadati</taxon>
        <taxon>Pseudomonadota</taxon>
        <taxon>Gammaproteobacteria</taxon>
        <taxon>Vibrionales</taxon>
        <taxon>Vibrionaceae</taxon>
        <taxon>Vibrio</taxon>
    </lineage>
</organism>
<keyword evidence="1" id="KW-1133">Transmembrane helix</keyword>
<sequence>MKSYKLSRWSYGVLTIAYLFFSYTVITLTTDKFIDNQVQQEKEAIQHDIALVRYSIEANIFRDTYLADSFASVVALDPQFAIHNWNKVGEQFLAKAQLIRNISLAPNDVIHYVYPLQSNEKAIGLDFRTVPHQYKTVQIARQNKKVFLAGPLELVQGGKAIIARYPIFTDVPYNTQYWGGLSVVISYDKLIALSNLHNIKGADIALVANGHDEIEQRLIEGNRAVLSDFDIQYPISLPNGSWTLFAKYKDLHEIENINSFKSLFMTLGTIIFAAGFLLIVFFISNYFRAQKHSLQDDLTHLPNRRYLFNELNRIMAKNSANIVFTILNIDLNKFKKINDTYGHEAGDAVLKHIAMLLQKSTRSSDFISRMGGDEFIVILPRMHNPDDVEQLIDKIQLLIKTSPLQWQGEQIPLSSSVGFYTFKGKADKSIIHEILSKADKSMYQNKNEMRASDQL</sequence>
<dbReference type="KEGG" id="vos:KNV97_02945"/>
<evidence type="ECO:0000259" key="2">
    <source>
        <dbReference type="PROSITE" id="PS50839"/>
    </source>
</evidence>
<dbReference type="Pfam" id="PF03924">
    <property type="entry name" value="CHASE"/>
    <property type="match status" value="1"/>
</dbReference>
<dbReference type="InterPro" id="IPR006189">
    <property type="entry name" value="CHASE_dom"/>
</dbReference>
<dbReference type="AlphaFoldDB" id="A0A975U7B8"/>
<keyword evidence="5" id="KW-1185">Reference proteome</keyword>
<dbReference type="Proteomes" id="UP000694232">
    <property type="component" value="Chromosome 2"/>
</dbReference>
<dbReference type="InterPro" id="IPR000160">
    <property type="entry name" value="GGDEF_dom"/>
</dbReference>
<dbReference type="SMART" id="SM01079">
    <property type="entry name" value="CHASE"/>
    <property type="match status" value="1"/>
</dbReference>
<evidence type="ECO:0000259" key="3">
    <source>
        <dbReference type="PROSITE" id="PS50887"/>
    </source>
</evidence>
<feature type="domain" description="CHASE" evidence="2">
    <location>
        <begin position="109"/>
        <end position="199"/>
    </location>
</feature>
<gene>
    <name evidence="4" type="ORF">KNV97_02945</name>
</gene>
<dbReference type="CDD" id="cd01949">
    <property type="entry name" value="GGDEF"/>
    <property type="match status" value="1"/>
</dbReference>
<dbReference type="PANTHER" id="PTHR46663:SF2">
    <property type="entry name" value="GGDEF DOMAIN-CONTAINING PROTEIN"/>
    <property type="match status" value="1"/>
</dbReference>
<name>A0A975U7B8_9VIBR</name>
<dbReference type="SMART" id="SM00267">
    <property type="entry name" value="GGDEF"/>
    <property type="match status" value="1"/>
</dbReference>
<dbReference type="PROSITE" id="PS50839">
    <property type="entry name" value="CHASE"/>
    <property type="match status" value="1"/>
</dbReference>
<feature type="transmembrane region" description="Helical" evidence="1">
    <location>
        <begin position="9"/>
        <end position="28"/>
    </location>
</feature>
<proteinExistence type="predicted"/>
<dbReference type="GO" id="GO:0003824">
    <property type="term" value="F:catalytic activity"/>
    <property type="evidence" value="ECO:0007669"/>
    <property type="project" value="UniProtKB-ARBA"/>
</dbReference>
<evidence type="ECO:0000313" key="4">
    <source>
        <dbReference type="EMBL" id="QXO16525.1"/>
    </source>
</evidence>